<accession>A0ABR8XG30</accession>
<dbReference type="EMBL" id="JACSQA010000032">
    <property type="protein sequence ID" value="MBD8028161.1"/>
    <property type="molecule type" value="Genomic_DNA"/>
</dbReference>
<dbReference type="RefSeq" id="WP_191708572.1">
    <property type="nucleotide sequence ID" value="NZ_JACSQA010000032.1"/>
</dbReference>
<comment type="caution">
    <text evidence="1">The sequence shown here is derived from an EMBL/GenBank/DDBJ whole genome shotgun (WGS) entry which is preliminary data.</text>
</comment>
<protein>
    <submittedName>
        <fullName evidence="1">Uncharacterized protein</fullName>
    </submittedName>
</protein>
<sequence length="66" mass="7689">MRIEHILDSDAKAKLGVLSQGKGKVHPEKKNVSRAKYERLSEQDIKELMGVNRQTYRRVNGKIRRK</sequence>
<reference evidence="1 2" key="1">
    <citation type="submission" date="2020-08" db="EMBL/GenBank/DDBJ databases">
        <title>A Genomic Blueprint of the Chicken Gut Microbiome.</title>
        <authorList>
            <person name="Gilroy R."/>
            <person name="Ravi A."/>
            <person name="Getino M."/>
            <person name="Pursley I."/>
            <person name="Horton D.L."/>
            <person name="Alikhan N.-F."/>
            <person name="Baker D."/>
            <person name="Gharbi K."/>
            <person name="Hall N."/>
            <person name="Watson M."/>
            <person name="Adriaenssens E.M."/>
            <person name="Foster-Nyarko E."/>
            <person name="Jarju S."/>
            <person name="Secka A."/>
            <person name="Antonio M."/>
            <person name="Oren A."/>
            <person name="Chaudhuri R."/>
            <person name="La Ragione R.M."/>
            <person name="Hildebrand F."/>
            <person name="Pallen M.J."/>
        </authorList>
    </citation>
    <scope>NUCLEOTIDE SEQUENCE [LARGE SCALE GENOMIC DNA]</scope>
    <source>
        <strain evidence="1 2">Re31</strain>
    </source>
</reference>
<name>A0ABR8XG30_9BACL</name>
<organism evidence="1 2">
    <name type="scientific">Ureibacillus galli</name>
    <dbReference type="NCBI Taxonomy" id="2762222"/>
    <lineage>
        <taxon>Bacteria</taxon>
        <taxon>Bacillati</taxon>
        <taxon>Bacillota</taxon>
        <taxon>Bacilli</taxon>
        <taxon>Bacillales</taxon>
        <taxon>Caryophanaceae</taxon>
        <taxon>Ureibacillus</taxon>
    </lineage>
</organism>
<gene>
    <name evidence="1" type="ORF">H9636_16050</name>
</gene>
<dbReference type="Proteomes" id="UP000640930">
    <property type="component" value="Unassembled WGS sequence"/>
</dbReference>
<keyword evidence="2" id="KW-1185">Reference proteome</keyword>
<evidence type="ECO:0000313" key="2">
    <source>
        <dbReference type="Proteomes" id="UP000640930"/>
    </source>
</evidence>
<proteinExistence type="predicted"/>
<evidence type="ECO:0000313" key="1">
    <source>
        <dbReference type="EMBL" id="MBD8028161.1"/>
    </source>
</evidence>